<evidence type="ECO:0000313" key="11">
    <source>
        <dbReference type="Proteomes" id="UP000789595"/>
    </source>
</evidence>
<keyword evidence="6 8" id="KW-1133">Transmembrane helix</keyword>
<reference evidence="9" key="1">
    <citation type="submission" date="2021-01" db="EMBL/GenBank/DDBJ databases">
        <authorList>
            <person name="Corre E."/>
            <person name="Pelletier E."/>
            <person name="Niang G."/>
            <person name="Scheremetjew M."/>
            <person name="Finn R."/>
            <person name="Kale V."/>
            <person name="Holt S."/>
            <person name="Cochrane G."/>
            <person name="Meng A."/>
            <person name="Brown T."/>
            <person name="Cohen L."/>
        </authorList>
    </citation>
    <scope>NUCLEOTIDE SEQUENCE</scope>
    <source>
        <strain evidence="9">CCMP1756</strain>
    </source>
</reference>
<evidence type="ECO:0000256" key="3">
    <source>
        <dbReference type="ARBA" id="ARBA00022448"/>
    </source>
</evidence>
<reference evidence="10" key="2">
    <citation type="submission" date="2021-11" db="EMBL/GenBank/DDBJ databases">
        <authorList>
            <consortium name="Genoscope - CEA"/>
            <person name="William W."/>
        </authorList>
    </citation>
    <scope>NUCLEOTIDE SEQUENCE</scope>
</reference>
<proteinExistence type="inferred from homology"/>
<keyword evidence="7 8" id="KW-0472">Membrane</keyword>
<feature type="transmembrane region" description="Helical" evidence="8">
    <location>
        <begin position="304"/>
        <end position="334"/>
    </location>
</feature>
<dbReference type="OrthoDB" id="5197598at2759"/>
<keyword evidence="11" id="KW-1185">Reference proteome</keyword>
<dbReference type="Pfam" id="PF03824">
    <property type="entry name" value="NicO"/>
    <property type="match status" value="1"/>
</dbReference>
<evidence type="ECO:0000256" key="6">
    <source>
        <dbReference type="ARBA" id="ARBA00022989"/>
    </source>
</evidence>
<gene>
    <name evidence="9" type="ORF">PCAL00307_LOCUS6638</name>
    <name evidence="10" type="ORF">PECAL_3P15380</name>
</gene>
<feature type="transmembrane region" description="Helical" evidence="8">
    <location>
        <begin position="39"/>
        <end position="62"/>
    </location>
</feature>
<evidence type="ECO:0000313" key="9">
    <source>
        <dbReference type="EMBL" id="CAE0691202.1"/>
    </source>
</evidence>
<evidence type="ECO:0000256" key="7">
    <source>
        <dbReference type="ARBA" id="ARBA00023136"/>
    </source>
</evidence>
<dbReference type="GO" id="GO:0015099">
    <property type="term" value="F:nickel cation transmembrane transporter activity"/>
    <property type="evidence" value="ECO:0007669"/>
    <property type="project" value="UniProtKB-UniRule"/>
</dbReference>
<dbReference type="AlphaFoldDB" id="A0A7S3ZRD7"/>
<dbReference type="EMBL" id="HBIW01007869">
    <property type="protein sequence ID" value="CAE0691202.1"/>
    <property type="molecule type" value="Transcribed_RNA"/>
</dbReference>
<dbReference type="Proteomes" id="UP000789595">
    <property type="component" value="Unassembled WGS sequence"/>
</dbReference>
<comment type="similarity">
    <text evidence="2 8">Belongs to the NiCoT transporter (TC 2.A.52) family.</text>
</comment>
<evidence type="ECO:0000256" key="2">
    <source>
        <dbReference type="ARBA" id="ARBA00010892"/>
    </source>
</evidence>
<keyword evidence="4" id="KW-0533">Nickel</keyword>
<dbReference type="GO" id="GO:0012505">
    <property type="term" value="C:endomembrane system"/>
    <property type="evidence" value="ECO:0007669"/>
    <property type="project" value="UniProtKB-SubCell"/>
</dbReference>
<evidence type="ECO:0000313" key="10">
    <source>
        <dbReference type="EMBL" id="CAH0371589.1"/>
    </source>
</evidence>
<dbReference type="PANTHER" id="PTHR31611:SF0">
    <property type="entry name" value="HIGH-AFFINITY NICKEL TRANSPORT PROTEIN NIC1"/>
    <property type="match status" value="1"/>
</dbReference>
<dbReference type="InterPro" id="IPR011541">
    <property type="entry name" value="Ni/Co_transpt_high_affinity"/>
</dbReference>
<protein>
    <recommendedName>
        <fullName evidence="8">Nickel/cobalt efflux system</fullName>
    </recommendedName>
</protein>
<name>A0A7S3ZRD7_9STRA</name>
<evidence type="ECO:0000256" key="8">
    <source>
        <dbReference type="RuleBase" id="RU362101"/>
    </source>
</evidence>
<keyword evidence="3 8" id="KW-0813">Transport</keyword>
<evidence type="ECO:0000256" key="5">
    <source>
        <dbReference type="ARBA" id="ARBA00022692"/>
    </source>
</evidence>
<evidence type="ECO:0000256" key="1">
    <source>
        <dbReference type="ARBA" id="ARBA00004127"/>
    </source>
</evidence>
<dbReference type="GO" id="GO:0005886">
    <property type="term" value="C:plasma membrane"/>
    <property type="evidence" value="ECO:0007669"/>
    <property type="project" value="UniProtKB-SubCell"/>
</dbReference>
<comment type="subcellular location">
    <subcellularLocation>
        <location evidence="8">Cell membrane</location>
        <topology evidence="8">Multi-pass membrane protein</topology>
    </subcellularLocation>
    <subcellularLocation>
        <location evidence="1">Endomembrane system</location>
        <topology evidence="1">Multi-pass membrane protein</topology>
    </subcellularLocation>
</comment>
<sequence length="403" mass="41370">MAPDPKPRALELVETGGYGSTPDAPATPHAMNTSPCATLAVRGTLVVIVLANVVLVASLLAIGGRYPALVSPGLLALGFGLRHGVDCDHIAAIDNVARKLAYSGKPAALVGLWFSLGHSTMVLLLCGIVATGSSLIRSRVDAVASTGAVVSAVFSSVTLTLIGAFNLATVGPQFRAWRRAANKQQREHHHNHNAELIDEGEQVRVEVTGGLFARCGCCKRLLASVDAAWKMYFVGVLFGLGFETASEVGLLALAAVGPKDVPAPLVMLLPALFTSGMALVDTCDGLLVLFTFAKGNDGDAAGALLFGALLTAASAAASLAIGSIVGLGLVAPFLPPRVAGPLVALSEALDAHTTAVGLAVVGMFVAALVLSMAAPALHRVARQLCPQCCCGKTRRRPYAEIST</sequence>
<dbReference type="EMBL" id="CAKKNE010000003">
    <property type="protein sequence ID" value="CAH0371589.1"/>
    <property type="molecule type" value="Genomic_DNA"/>
</dbReference>
<keyword evidence="5 8" id="KW-0812">Transmembrane</keyword>
<feature type="transmembrane region" description="Helical" evidence="8">
    <location>
        <begin position="107"/>
        <end position="130"/>
    </location>
</feature>
<accession>A0A7S3ZRD7</accession>
<evidence type="ECO:0000256" key="4">
    <source>
        <dbReference type="ARBA" id="ARBA00022596"/>
    </source>
</evidence>
<dbReference type="InterPro" id="IPR004688">
    <property type="entry name" value="Ni/Co_transpt"/>
</dbReference>
<feature type="transmembrane region" description="Helical" evidence="8">
    <location>
        <begin position="354"/>
        <end position="374"/>
    </location>
</feature>
<dbReference type="PANTHER" id="PTHR31611">
    <property type="entry name" value="HIGH-AFFINITY NICKEL TRANSPORT PROTEIN NIC1"/>
    <property type="match status" value="1"/>
</dbReference>
<feature type="transmembrane region" description="Helical" evidence="8">
    <location>
        <begin position="232"/>
        <end position="256"/>
    </location>
</feature>
<feature type="transmembrane region" description="Helical" evidence="8">
    <location>
        <begin position="142"/>
        <end position="169"/>
    </location>
</feature>
<feature type="transmembrane region" description="Helical" evidence="8">
    <location>
        <begin position="268"/>
        <end position="292"/>
    </location>
</feature>
<organism evidence="9">
    <name type="scientific">Pelagomonas calceolata</name>
    <dbReference type="NCBI Taxonomy" id="35677"/>
    <lineage>
        <taxon>Eukaryota</taxon>
        <taxon>Sar</taxon>
        <taxon>Stramenopiles</taxon>
        <taxon>Ochrophyta</taxon>
        <taxon>Pelagophyceae</taxon>
        <taxon>Pelagomonadales</taxon>
        <taxon>Pelagomonadaceae</taxon>
        <taxon>Pelagomonas</taxon>
    </lineage>
</organism>